<name>A0A916ST49_9MICO</name>
<keyword evidence="7" id="KW-0129">CBS domain</keyword>
<feature type="domain" description="CBS" evidence="10">
    <location>
        <begin position="281"/>
        <end position="339"/>
    </location>
</feature>
<dbReference type="Pfam" id="PF00571">
    <property type="entry name" value="CBS"/>
    <property type="match status" value="2"/>
</dbReference>
<dbReference type="AlphaFoldDB" id="A0A916ST49"/>
<feature type="domain" description="CNNM transmembrane" evidence="11">
    <location>
        <begin position="1"/>
        <end position="198"/>
    </location>
</feature>
<dbReference type="InterPro" id="IPR000644">
    <property type="entry name" value="CBS_dom"/>
</dbReference>
<protein>
    <submittedName>
        <fullName evidence="12">Membrane protein</fullName>
    </submittedName>
</protein>
<dbReference type="PANTHER" id="PTHR43099">
    <property type="entry name" value="UPF0053 PROTEIN YRKA"/>
    <property type="match status" value="1"/>
</dbReference>
<comment type="subcellular location">
    <subcellularLocation>
        <location evidence="1">Cell membrane</location>
        <topology evidence="1">Multi-pass membrane protein</topology>
    </subcellularLocation>
</comment>
<feature type="transmembrane region" description="Helical" evidence="9">
    <location>
        <begin position="131"/>
        <end position="153"/>
    </location>
</feature>
<dbReference type="Pfam" id="PF01595">
    <property type="entry name" value="CNNM"/>
    <property type="match status" value="1"/>
</dbReference>
<feature type="domain" description="CBS" evidence="10">
    <location>
        <begin position="217"/>
        <end position="275"/>
    </location>
</feature>
<evidence type="ECO:0000313" key="13">
    <source>
        <dbReference type="Proteomes" id="UP000636793"/>
    </source>
</evidence>
<evidence type="ECO:0000256" key="5">
    <source>
        <dbReference type="ARBA" id="ARBA00022989"/>
    </source>
</evidence>
<evidence type="ECO:0000313" key="12">
    <source>
        <dbReference type="EMBL" id="GGB15184.1"/>
    </source>
</evidence>
<dbReference type="Proteomes" id="UP000636793">
    <property type="component" value="Unassembled WGS sequence"/>
</dbReference>
<keyword evidence="2" id="KW-1003">Cell membrane</keyword>
<evidence type="ECO:0000256" key="9">
    <source>
        <dbReference type="SAM" id="Phobius"/>
    </source>
</evidence>
<evidence type="ECO:0000256" key="8">
    <source>
        <dbReference type="PROSITE-ProRule" id="PRU01193"/>
    </source>
</evidence>
<proteinExistence type="predicted"/>
<dbReference type="SMART" id="SM00116">
    <property type="entry name" value="CBS"/>
    <property type="match status" value="2"/>
</dbReference>
<dbReference type="PANTHER" id="PTHR43099:SF5">
    <property type="entry name" value="HLYC_CORC FAMILY TRANSPORTER"/>
    <property type="match status" value="1"/>
</dbReference>
<dbReference type="InterPro" id="IPR002550">
    <property type="entry name" value="CNNM"/>
</dbReference>
<dbReference type="Gene3D" id="3.10.580.10">
    <property type="entry name" value="CBS-domain"/>
    <property type="match status" value="1"/>
</dbReference>
<keyword evidence="6 8" id="KW-0472">Membrane</keyword>
<evidence type="ECO:0000259" key="11">
    <source>
        <dbReference type="PROSITE" id="PS51846"/>
    </source>
</evidence>
<evidence type="ECO:0000256" key="1">
    <source>
        <dbReference type="ARBA" id="ARBA00004651"/>
    </source>
</evidence>
<evidence type="ECO:0000256" key="6">
    <source>
        <dbReference type="ARBA" id="ARBA00023136"/>
    </source>
</evidence>
<keyword evidence="13" id="KW-1185">Reference proteome</keyword>
<evidence type="ECO:0000256" key="7">
    <source>
        <dbReference type="PROSITE-ProRule" id="PRU00703"/>
    </source>
</evidence>
<dbReference type="EMBL" id="BMHI01000001">
    <property type="protein sequence ID" value="GGB15184.1"/>
    <property type="molecule type" value="Genomic_DNA"/>
</dbReference>
<sequence length="342" mass="36576">MNLILSLVFLLGNAFFVGAEFAVMAARRSQLEPLAASGSKRAKLSLEALENVSSLLACAQLGITVCSVLLGAVAEDALHHLIEPIFTSIGAPHGMATVVALLLALLIVAYLHVTLGEMVPKNLAIAGPDRAALILAPALLWVTRVLGPIIRALEAIAKWAVRRLGVEPKDEATSAFSAEEVELIVAESQREGLLLEEQSARVQGALEFTDRVAADVAVPVDELVTVPVGATPEDIERLVAKHGFSRYPVLDRRGVIAGYVHLKDVLYATNEAYAEPVPPRRIRPLATVAPSDEVDDMLVTMQRSGAHLARVVDDSASEVLGVIFLEDVLEELVGEVDDATQR</sequence>
<evidence type="ECO:0000256" key="2">
    <source>
        <dbReference type="ARBA" id="ARBA00022475"/>
    </source>
</evidence>
<dbReference type="PROSITE" id="PS51371">
    <property type="entry name" value="CBS"/>
    <property type="match status" value="2"/>
</dbReference>
<gene>
    <name evidence="12" type="ORF">GCM10011492_01080</name>
</gene>
<reference evidence="12" key="1">
    <citation type="journal article" date="2014" name="Int. J. Syst. Evol. Microbiol.">
        <title>Complete genome sequence of Corynebacterium casei LMG S-19264T (=DSM 44701T), isolated from a smear-ripened cheese.</title>
        <authorList>
            <consortium name="US DOE Joint Genome Institute (JGI-PGF)"/>
            <person name="Walter F."/>
            <person name="Albersmeier A."/>
            <person name="Kalinowski J."/>
            <person name="Ruckert C."/>
        </authorList>
    </citation>
    <scope>NUCLEOTIDE SEQUENCE</scope>
    <source>
        <strain evidence="12">CGMCC 1.15085</strain>
    </source>
</reference>
<dbReference type="GO" id="GO:0005886">
    <property type="term" value="C:plasma membrane"/>
    <property type="evidence" value="ECO:0007669"/>
    <property type="project" value="UniProtKB-SubCell"/>
</dbReference>
<evidence type="ECO:0000256" key="3">
    <source>
        <dbReference type="ARBA" id="ARBA00022692"/>
    </source>
</evidence>
<dbReference type="RefSeq" id="WP_188835040.1">
    <property type="nucleotide sequence ID" value="NZ_BMHI01000001.1"/>
</dbReference>
<keyword evidence="5 8" id="KW-1133">Transmembrane helix</keyword>
<organism evidence="12 13">
    <name type="scientific">Flexivirga endophytica</name>
    <dbReference type="NCBI Taxonomy" id="1849103"/>
    <lineage>
        <taxon>Bacteria</taxon>
        <taxon>Bacillati</taxon>
        <taxon>Actinomycetota</taxon>
        <taxon>Actinomycetes</taxon>
        <taxon>Micrococcales</taxon>
        <taxon>Dermacoccaceae</taxon>
        <taxon>Flexivirga</taxon>
    </lineage>
</organism>
<dbReference type="CDD" id="cd04590">
    <property type="entry name" value="CBS_pair_CorC_HlyC_assoc"/>
    <property type="match status" value="1"/>
</dbReference>
<evidence type="ECO:0000256" key="4">
    <source>
        <dbReference type="ARBA" id="ARBA00022737"/>
    </source>
</evidence>
<feature type="transmembrane region" description="Helical" evidence="9">
    <location>
        <begin position="85"/>
        <end position="111"/>
    </location>
</feature>
<accession>A0A916ST49</accession>
<dbReference type="InterPro" id="IPR046342">
    <property type="entry name" value="CBS_dom_sf"/>
</dbReference>
<dbReference type="InterPro" id="IPR044751">
    <property type="entry name" value="Ion_transp-like_CBS"/>
</dbReference>
<comment type="caution">
    <text evidence="12">The sequence shown here is derived from an EMBL/GenBank/DDBJ whole genome shotgun (WGS) entry which is preliminary data.</text>
</comment>
<dbReference type="PROSITE" id="PS51846">
    <property type="entry name" value="CNNM"/>
    <property type="match status" value="1"/>
</dbReference>
<keyword evidence="4" id="KW-0677">Repeat</keyword>
<evidence type="ECO:0000259" key="10">
    <source>
        <dbReference type="PROSITE" id="PS51371"/>
    </source>
</evidence>
<feature type="transmembrane region" description="Helical" evidence="9">
    <location>
        <begin position="53"/>
        <end position="73"/>
    </location>
</feature>
<keyword evidence="3 8" id="KW-0812">Transmembrane</keyword>
<dbReference type="InterPro" id="IPR051676">
    <property type="entry name" value="UPF0053_domain"/>
</dbReference>
<reference evidence="12" key="2">
    <citation type="submission" date="2020-09" db="EMBL/GenBank/DDBJ databases">
        <authorList>
            <person name="Sun Q."/>
            <person name="Zhou Y."/>
        </authorList>
    </citation>
    <scope>NUCLEOTIDE SEQUENCE</scope>
    <source>
        <strain evidence="12">CGMCC 1.15085</strain>
    </source>
</reference>
<dbReference type="SUPFAM" id="SSF54631">
    <property type="entry name" value="CBS-domain pair"/>
    <property type="match status" value="1"/>
</dbReference>